<dbReference type="Proteomes" id="UP000435910">
    <property type="component" value="Unassembled WGS sequence"/>
</dbReference>
<evidence type="ECO:0000313" key="3">
    <source>
        <dbReference type="Proteomes" id="UP000435910"/>
    </source>
</evidence>
<organism evidence="2 3">
    <name type="scientific">Bacillus licheniformis</name>
    <dbReference type="NCBI Taxonomy" id="1402"/>
    <lineage>
        <taxon>Bacteria</taxon>
        <taxon>Bacillati</taxon>
        <taxon>Bacillota</taxon>
        <taxon>Bacilli</taxon>
        <taxon>Bacillales</taxon>
        <taxon>Bacillaceae</taxon>
        <taxon>Bacillus</taxon>
    </lineage>
</organism>
<gene>
    <name evidence="2" type="ORF">CHCC16736_1376</name>
    <name evidence="1" type="ORF">I6G80_11700</name>
</gene>
<dbReference type="Proteomes" id="UP000595038">
    <property type="component" value="Chromosome"/>
</dbReference>
<accession>A0A415JDB6</accession>
<reference evidence="1 4" key="2">
    <citation type="submission" date="2020-12" db="EMBL/GenBank/DDBJ databases">
        <title>FDA dAtabase for Regulatory Grade micrObial Sequences (FDA-ARGOS): Supporting development and validation of Infectious Disease Dx tests.</title>
        <authorList>
            <person name="Nelson B."/>
            <person name="Plummer A."/>
            <person name="Tallon L."/>
            <person name="Sadzewicz L."/>
            <person name="Zhao X."/>
            <person name="Boylan J."/>
            <person name="Ott S."/>
            <person name="Bowen H."/>
            <person name="Vavikolanu K."/>
            <person name="Mehta A."/>
            <person name="Aluvathingal J."/>
            <person name="Nadendla S."/>
            <person name="Myers T."/>
            <person name="Yan Y."/>
            <person name="Sichtig H."/>
        </authorList>
    </citation>
    <scope>NUCLEOTIDE SEQUENCE [LARGE SCALE GENOMIC DNA]</scope>
    <source>
        <strain evidence="1 4">FDAARGOS_923</strain>
    </source>
</reference>
<sequence>MKTNFYGKDHQIPLIGGTFYKPNLQNIYQYEPDLVIGIGGVHDTLRDGSPSSSGLHMDLLICSFHFFFHFFNASAEFWRLFSFIY</sequence>
<evidence type="ECO:0000313" key="1">
    <source>
        <dbReference type="EMBL" id="QPR74860.1"/>
    </source>
</evidence>
<dbReference type="AlphaFoldDB" id="A0A415JDB6"/>
<evidence type="ECO:0000313" key="2">
    <source>
        <dbReference type="EMBL" id="TWL23668.1"/>
    </source>
</evidence>
<protein>
    <submittedName>
        <fullName evidence="2">Uncharacterized protein</fullName>
    </submittedName>
</protein>
<dbReference type="GeneID" id="92860611"/>
<evidence type="ECO:0000313" key="4">
    <source>
        <dbReference type="Proteomes" id="UP000595038"/>
    </source>
</evidence>
<dbReference type="EMBL" id="NILC01000028">
    <property type="protein sequence ID" value="TWL23668.1"/>
    <property type="molecule type" value="Genomic_DNA"/>
</dbReference>
<name>A0A415JDB6_BACLI</name>
<dbReference type="RefSeq" id="WP_009327828.1">
    <property type="nucleotide sequence ID" value="NZ_BEXU01000054.1"/>
</dbReference>
<proteinExistence type="predicted"/>
<dbReference type="EMBL" id="CP065647">
    <property type="protein sequence ID" value="QPR74860.1"/>
    <property type="molecule type" value="Genomic_DNA"/>
</dbReference>
<reference evidence="2 3" key="1">
    <citation type="submission" date="2019-06" db="EMBL/GenBank/DDBJ databases">
        <title>Genome sequence analysis of &gt;100 Bacillus licheniformis strains suggests intrinsic resistance to this species.</title>
        <authorList>
            <person name="Wels M."/>
            <person name="Siezen R.J."/>
            <person name="Johansen E."/>
            <person name="Stuer-Lauridsen B."/>
            <person name="Bjerre K."/>
            <person name="Nielsen B.K.K."/>
        </authorList>
    </citation>
    <scope>NUCLEOTIDE SEQUENCE [LARGE SCALE GENOMIC DNA]</scope>
    <source>
        <strain evidence="2 3">BAC-16736</strain>
    </source>
</reference>